<dbReference type="InterPro" id="IPR006527">
    <property type="entry name" value="F-box-assoc_dom_typ1"/>
</dbReference>
<dbReference type="AlphaFoldDB" id="A0A565C802"/>
<protein>
    <recommendedName>
        <fullName evidence="1">F-box associated beta-propeller type 1 domain-containing protein</fullName>
    </recommendedName>
</protein>
<proteinExistence type="predicted"/>
<dbReference type="SUPFAM" id="SSF50965">
    <property type="entry name" value="Galactose oxidase, central domain"/>
    <property type="match status" value="1"/>
</dbReference>
<gene>
    <name evidence="2" type="ORF">ANE_LOCUS20229</name>
</gene>
<dbReference type="PANTHER" id="PTHR31111:SF113">
    <property type="entry name" value="F-BOX ASSOCIATED UBIQUITINATION EFFECTOR FAMILY PROTEIN"/>
    <property type="match status" value="1"/>
</dbReference>
<accession>A0A565C802</accession>
<dbReference type="Proteomes" id="UP000489600">
    <property type="component" value="Unassembled WGS sequence"/>
</dbReference>
<dbReference type="Gene3D" id="2.120.10.80">
    <property type="entry name" value="Kelch-type beta propeller"/>
    <property type="match status" value="1"/>
</dbReference>
<keyword evidence="3" id="KW-1185">Reference proteome</keyword>
<dbReference type="Pfam" id="PF07734">
    <property type="entry name" value="FBA_1"/>
    <property type="match status" value="1"/>
</dbReference>
<reference evidence="2" key="1">
    <citation type="submission" date="2019-07" db="EMBL/GenBank/DDBJ databases">
        <authorList>
            <person name="Dittberner H."/>
        </authorList>
    </citation>
    <scope>NUCLEOTIDE SEQUENCE [LARGE SCALE GENOMIC DNA]</scope>
</reference>
<dbReference type="InterPro" id="IPR011043">
    <property type="entry name" value="Gal_Oxase/kelch_b-propeller"/>
</dbReference>
<organism evidence="2 3">
    <name type="scientific">Arabis nemorensis</name>
    <dbReference type="NCBI Taxonomy" id="586526"/>
    <lineage>
        <taxon>Eukaryota</taxon>
        <taxon>Viridiplantae</taxon>
        <taxon>Streptophyta</taxon>
        <taxon>Embryophyta</taxon>
        <taxon>Tracheophyta</taxon>
        <taxon>Spermatophyta</taxon>
        <taxon>Magnoliopsida</taxon>
        <taxon>eudicotyledons</taxon>
        <taxon>Gunneridae</taxon>
        <taxon>Pentapetalae</taxon>
        <taxon>rosids</taxon>
        <taxon>malvids</taxon>
        <taxon>Brassicales</taxon>
        <taxon>Brassicaceae</taxon>
        <taxon>Arabideae</taxon>
        <taxon>Arabis</taxon>
    </lineage>
</organism>
<feature type="domain" description="F-box associated beta-propeller type 1" evidence="1">
    <location>
        <begin position="41"/>
        <end position="274"/>
    </location>
</feature>
<dbReference type="InterPro" id="IPR015915">
    <property type="entry name" value="Kelch-typ_b-propeller"/>
</dbReference>
<sequence>MMLPGGPRSREILAAGDPTKSRIERDNAEIDMVFLQCDDATTRPTLTCEGLVCIPVPDYVNVLNPTTGEFLSFPSGPIHHHDHEIVPKRPWFIKFPGCWAMGFGRDKFNGSYKVARMLFDDNRFEILDVNIGQWRKLRPPPYQIDAERKSASVNGSIYWLKLRREYKILALDLHTQEFHDVPVLPPHRYTSASQIVNLEDRLAVVDTCFHPEWKLEIWIMDAQEENWTMTYNISLSPRLVVQLYPATRWFIPVAVSKQGNLFFYDNEKNLFIYYPEIDSFDCLSSNIFVISPFVENLVSLRLHQGCGVGVMTYGYGHGLRYLDQVPGSCISTIARRIESRIPDILLTSTLASLIIFGYYKYRS</sequence>
<dbReference type="PANTHER" id="PTHR31111">
    <property type="entry name" value="BNAA05G37150D PROTEIN-RELATED"/>
    <property type="match status" value="1"/>
</dbReference>
<dbReference type="NCBIfam" id="TIGR01640">
    <property type="entry name" value="F_box_assoc_1"/>
    <property type="match status" value="1"/>
</dbReference>
<evidence type="ECO:0000259" key="1">
    <source>
        <dbReference type="Pfam" id="PF07734"/>
    </source>
</evidence>
<evidence type="ECO:0000313" key="3">
    <source>
        <dbReference type="Proteomes" id="UP000489600"/>
    </source>
</evidence>
<dbReference type="OrthoDB" id="692435at2759"/>
<name>A0A565C802_9BRAS</name>
<evidence type="ECO:0000313" key="2">
    <source>
        <dbReference type="EMBL" id="VVB09785.1"/>
    </source>
</evidence>
<comment type="caution">
    <text evidence="2">The sequence shown here is derived from an EMBL/GenBank/DDBJ whole genome shotgun (WGS) entry which is preliminary data.</text>
</comment>
<dbReference type="InterPro" id="IPR017451">
    <property type="entry name" value="F-box-assoc_interact_dom"/>
</dbReference>
<dbReference type="EMBL" id="CABITT030000007">
    <property type="protein sequence ID" value="VVB09785.1"/>
    <property type="molecule type" value="Genomic_DNA"/>
</dbReference>